<reference evidence="1 2" key="1">
    <citation type="submission" date="2023-07" db="EMBL/GenBank/DDBJ databases">
        <title>Genomic Encyclopedia of Type Strains, Phase IV (KMG-IV): sequencing the most valuable type-strain genomes for metagenomic binning, comparative biology and taxonomic classification.</title>
        <authorList>
            <person name="Goeker M."/>
        </authorList>
    </citation>
    <scope>NUCLEOTIDE SEQUENCE [LARGE SCALE GENOMIC DNA]</scope>
    <source>
        <strain evidence="1 2">DSM 19562</strain>
    </source>
</reference>
<gene>
    <name evidence="1" type="ORF">QO016_000020</name>
</gene>
<sequence>MLVACFGVGLAHEMVLAGVLAALGAFARQAPDASSAAQVVLVGL</sequence>
<proteinExistence type="predicted"/>
<dbReference type="EMBL" id="JAUSVV010000001">
    <property type="protein sequence ID" value="MDQ0440543.1"/>
    <property type="molecule type" value="Genomic_DNA"/>
</dbReference>
<evidence type="ECO:0000313" key="1">
    <source>
        <dbReference type="EMBL" id="MDQ0440543.1"/>
    </source>
</evidence>
<dbReference type="Proteomes" id="UP001236369">
    <property type="component" value="Unassembled WGS sequence"/>
</dbReference>
<comment type="caution">
    <text evidence="1">The sequence shown here is derived from an EMBL/GenBank/DDBJ whole genome shotgun (WGS) entry which is preliminary data.</text>
</comment>
<protein>
    <submittedName>
        <fullName evidence="1">Uncharacterized protein</fullName>
    </submittedName>
</protein>
<evidence type="ECO:0000313" key="2">
    <source>
        <dbReference type="Proteomes" id="UP001236369"/>
    </source>
</evidence>
<organism evidence="1 2">
    <name type="scientific">Methylobacterium persicinum</name>
    <dbReference type="NCBI Taxonomy" id="374426"/>
    <lineage>
        <taxon>Bacteria</taxon>
        <taxon>Pseudomonadati</taxon>
        <taxon>Pseudomonadota</taxon>
        <taxon>Alphaproteobacteria</taxon>
        <taxon>Hyphomicrobiales</taxon>
        <taxon>Methylobacteriaceae</taxon>
        <taxon>Methylobacterium</taxon>
    </lineage>
</organism>
<accession>A0ABU0HDZ5</accession>
<name>A0ABU0HDZ5_9HYPH</name>
<keyword evidence="2" id="KW-1185">Reference proteome</keyword>